<dbReference type="EMBL" id="AYZQ01000002">
    <property type="protein sequence ID" value="KRM72255.1"/>
    <property type="molecule type" value="Genomic_DNA"/>
</dbReference>
<proteinExistence type="predicted"/>
<dbReference type="Gene3D" id="3.30.429.10">
    <property type="entry name" value="Macrophage Migration Inhibitory Factor"/>
    <property type="match status" value="1"/>
</dbReference>
<comment type="caution">
    <text evidence="1">The sequence shown here is derived from an EMBL/GenBank/DDBJ whole genome shotgun (WGS) entry which is preliminary data.</text>
</comment>
<dbReference type="SUPFAM" id="SSF55331">
    <property type="entry name" value="Tautomerase/MIF"/>
    <property type="match status" value="1"/>
</dbReference>
<sequence>MAVMPLLHFHLVENAWTSAEIQTLLDIAYDTTLTAFGAPQGDRYQIVSKHPANELILGDTGLGFTRSNRRVVLSIRTRPRTAAQKRQFYQLLSDRYAEALKLDRQDLMINLVTNTDEDWSFHAGHAEFLDGEL</sequence>
<dbReference type="Proteomes" id="UP000051672">
    <property type="component" value="Unassembled WGS sequence"/>
</dbReference>
<organism evidence="1 2">
    <name type="scientific">Lacticaseibacillus brantae DSM 23927</name>
    <dbReference type="NCBI Taxonomy" id="1423727"/>
    <lineage>
        <taxon>Bacteria</taxon>
        <taxon>Bacillati</taxon>
        <taxon>Bacillota</taxon>
        <taxon>Bacilli</taxon>
        <taxon>Lactobacillales</taxon>
        <taxon>Lactobacillaceae</taxon>
        <taxon>Lacticaseibacillus</taxon>
    </lineage>
</organism>
<evidence type="ECO:0000313" key="1">
    <source>
        <dbReference type="EMBL" id="KRM72255.1"/>
    </source>
</evidence>
<dbReference type="AlphaFoldDB" id="A0A0R2AZ75"/>
<evidence type="ECO:0000313" key="2">
    <source>
        <dbReference type="Proteomes" id="UP000051672"/>
    </source>
</evidence>
<dbReference type="Pfam" id="PF14552">
    <property type="entry name" value="Tautomerase_2"/>
    <property type="match status" value="1"/>
</dbReference>
<reference evidence="1 2" key="1">
    <citation type="journal article" date="2015" name="Genome Announc.">
        <title>Expanding the biotechnology potential of lactobacilli through comparative genomics of 213 strains and associated genera.</title>
        <authorList>
            <person name="Sun Z."/>
            <person name="Harris H.M."/>
            <person name="McCann A."/>
            <person name="Guo C."/>
            <person name="Argimon S."/>
            <person name="Zhang W."/>
            <person name="Yang X."/>
            <person name="Jeffery I.B."/>
            <person name="Cooney J.C."/>
            <person name="Kagawa T.F."/>
            <person name="Liu W."/>
            <person name="Song Y."/>
            <person name="Salvetti E."/>
            <person name="Wrobel A."/>
            <person name="Rasinkangas P."/>
            <person name="Parkhill J."/>
            <person name="Rea M.C."/>
            <person name="O'Sullivan O."/>
            <person name="Ritari J."/>
            <person name="Douillard F.P."/>
            <person name="Paul Ross R."/>
            <person name="Yang R."/>
            <person name="Briner A.E."/>
            <person name="Felis G.E."/>
            <person name="de Vos W.M."/>
            <person name="Barrangou R."/>
            <person name="Klaenhammer T.R."/>
            <person name="Caufield P.W."/>
            <person name="Cui Y."/>
            <person name="Zhang H."/>
            <person name="O'Toole P.W."/>
        </authorList>
    </citation>
    <scope>NUCLEOTIDE SEQUENCE [LARGE SCALE GENOMIC DNA]</scope>
    <source>
        <strain evidence="1 2">DSM 23927</strain>
    </source>
</reference>
<keyword evidence="2" id="KW-1185">Reference proteome</keyword>
<gene>
    <name evidence="1" type="ORF">FC34_GL001240</name>
</gene>
<dbReference type="InterPro" id="IPR014347">
    <property type="entry name" value="Tautomerase/MIF_sf"/>
</dbReference>
<dbReference type="PATRIC" id="fig|1423727.3.peg.1260"/>
<dbReference type="PANTHER" id="PTHR38460:SF1">
    <property type="entry name" value="TAUTOMERASE YOLI-RELATED"/>
    <property type="match status" value="1"/>
</dbReference>
<name>A0A0R2AZ75_9LACO</name>
<dbReference type="PANTHER" id="PTHR38460">
    <property type="entry name" value="TAUTOMERASE YOLI-RELATED"/>
    <property type="match status" value="1"/>
</dbReference>
<dbReference type="STRING" id="1423727.FC34_GL001240"/>
<dbReference type="InterPro" id="IPR037479">
    <property type="entry name" value="Tauto_MSAD"/>
</dbReference>
<protein>
    <submittedName>
        <fullName evidence="1">4-oxalocrotonate tautomerase</fullName>
    </submittedName>
</protein>
<accession>A0A0R2AZ75</accession>